<organism evidence="2 3">
    <name type="scientific">Lucifera butyrica</name>
    <dbReference type="NCBI Taxonomy" id="1351585"/>
    <lineage>
        <taxon>Bacteria</taxon>
        <taxon>Bacillati</taxon>
        <taxon>Bacillota</taxon>
        <taxon>Negativicutes</taxon>
        <taxon>Veillonellales</taxon>
        <taxon>Veillonellaceae</taxon>
        <taxon>Lucifera</taxon>
    </lineage>
</organism>
<dbReference type="InterPro" id="IPR058240">
    <property type="entry name" value="rSAM_sf"/>
</dbReference>
<evidence type="ECO:0000259" key="1">
    <source>
        <dbReference type="PROSITE" id="PS51918"/>
    </source>
</evidence>
<keyword evidence="3" id="KW-1185">Reference proteome</keyword>
<dbReference type="CDD" id="cd01335">
    <property type="entry name" value="Radical_SAM"/>
    <property type="match status" value="1"/>
</dbReference>
<dbReference type="PROSITE" id="PS51918">
    <property type="entry name" value="RADICAL_SAM"/>
    <property type="match status" value="1"/>
</dbReference>
<dbReference type="GO" id="GO:0003824">
    <property type="term" value="F:catalytic activity"/>
    <property type="evidence" value="ECO:0007669"/>
    <property type="project" value="InterPro"/>
</dbReference>
<dbReference type="InterPro" id="IPR023862">
    <property type="entry name" value="CHP03960_rSAM"/>
</dbReference>
<dbReference type="PANTHER" id="PTHR42731:SF5">
    <property type="entry name" value="RADICAL SAM DOMAIN PROTEIN"/>
    <property type="match status" value="1"/>
</dbReference>
<proteinExistence type="predicted"/>
<dbReference type="AlphaFoldDB" id="A0A498R5T4"/>
<sequence length="591" mass="66994">MPSLGRNQFGVMILSWFLKEQQQQILAQEQGAMVYAPGSRHGFALVYPNTYHVGMSNLGFHIIYQQVNLRGDTACERFFLPDARMRQEYIRTNTPLLSLETQRPLYEFPLIGFAISFEMDYFHMLDILMQGKVPLLAAEREDKDPLVIIGGPCATFNPEPVADFVDMCIIGEGEEVIQELLDQYYQGRSQALSREQILRNLAQIDGVYVPRFYQPEYDPEGRIRQFHLQSEVPAKINRRWVKKIDAYPAQTVVSTEHTEFKDMYLVELARGCGRHCRFCMAGYCFRRPRVRSLDKVMTAVREAKRFKGKVGLMGAAISDYPDIDTLCRFILEQDMKMSVASLRADSLTEPLVKALAASGQKTVTLAPEAGSERMRRIINKGLSDRQLYDAVSLAIHAGIPNVRFYIMVGLPFEEEEDVAAIIAMADRVKKYMEQLGSKGRLTLSINPFIPKPFTPFQWVPMAPLDVVEARLRTIQKQCRSLKGIEILVESPREAYIQGVLARGDRRLSAVLLSAQQKGGSKGFKAAMKEQGLEESFYLYRERKTDETLPWSLLNMGLSPDYLQQELARAGREEATAPCQAGCKRCGVCSDE</sequence>
<dbReference type="Proteomes" id="UP000277811">
    <property type="component" value="Unassembled WGS sequence"/>
</dbReference>
<dbReference type="PANTHER" id="PTHR42731">
    <property type="entry name" value="SLL1084 PROTEIN"/>
    <property type="match status" value="1"/>
</dbReference>
<dbReference type="InterPro" id="IPR006638">
    <property type="entry name" value="Elp3/MiaA/NifB-like_rSAM"/>
</dbReference>
<dbReference type="EMBL" id="UPPP01000061">
    <property type="protein sequence ID" value="VBB06200.1"/>
    <property type="molecule type" value="Genomic_DNA"/>
</dbReference>
<dbReference type="Pfam" id="PF04055">
    <property type="entry name" value="Radical_SAM"/>
    <property type="match status" value="1"/>
</dbReference>
<dbReference type="Gene3D" id="3.80.30.20">
    <property type="entry name" value="tm_1862 like domain"/>
    <property type="match status" value="1"/>
</dbReference>
<dbReference type="SFLD" id="SFLDS00029">
    <property type="entry name" value="Radical_SAM"/>
    <property type="match status" value="1"/>
</dbReference>
<evidence type="ECO:0000313" key="2">
    <source>
        <dbReference type="EMBL" id="VBB06200.1"/>
    </source>
</evidence>
<dbReference type="Pfam" id="PF19864">
    <property type="entry name" value="Radical_SAM_N2"/>
    <property type="match status" value="1"/>
</dbReference>
<dbReference type="InterPro" id="IPR045784">
    <property type="entry name" value="Radical_SAM_N2"/>
</dbReference>
<reference evidence="2 3" key="1">
    <citation type="submission" date="2018-06" db="EMBL/GenBank/DDBJ databases">
        <authorList>
            <person name="Strepis N."/>
        </authorList>
    </citation>
    <scope>NUCLEOTIDE SEQUENCE [LARGE SCALE GENOMIC DNA]</scope>
    <source>
        <strain evidence="2">LUCI</strain>
    </source>
</reference>
<gene>
    <name evidence="2" type="ORF">LUCI_1416</name>
</gene>
<dbReference type="InterPro" id="IPR023404">
    <property type="entry name" value="rSAM_horseshoe"/>
</dbReference>
<dbReference type="NCBIfam" id="TIGR03960">
    <property type="entry name" value="rSAM_fuse_unch"/>
    <property type="match status" value="1"/>
</dbReference>
<feature type="domain" description="Radical SAM core" evidence="1">
    <location>
        <begin position="258"/>
        <end position="485"/>
    </location>
</feature>
<dbReference type="SFLD" id="SFLDG01082">
    <property type="entry name" value="B12-binding_domain_containing"/>
    <property type="match status" value="1"/>
</dbReference>
<evidence type="ECO:0000313" key="3">
    <source>
        <dbReference type="Proteomes" id="UP000277811"/>
    </source>
</evidence>
<protein>
    <submittedName>
        <fullName evidence="2">Radical sam</fullName>
    </submittedName>
</protein>
<dbReference type="GO" id="GO:0051536">
    <property type="term" value="F:iron-sulfur cluster binding"/>
    <property type="evidence" value="ECO:0007669"/>
    <property type="project" value="InterPro"/>
</dbReference>
<dbReference type="Gene3D" id="3.40.50.280">
    <property type="entry name" value="Cobalamin-binding domain"/>
    <property type="match status" value="1"/>
</dbReference>
<accession>A0A498R5T4</accession>
<name>A0A498R5T4_9FIRM</name>
<dbReference type="InterPro" id="IPR007197">
    <property type="entry name" value="rSAM"/>
</dbReference>
<dbReference type="SUPFAM" id="SSF102114">
    <property type="entry name" value="Radical SAM enzymes"/>
    <property type="match status" value="1"/>
</dbReference>
<dbReference type="SMART" id="SM00729">
    <property type="entry name" value="Elp3"/>
    <property type="match status" value="1"/>
</dbReference>